<feature type="transmembrane region" description="Helical" evidence="10">
    <location>
        <begin position="321"/>
        <end position="340"/>
    </location>
</feature>
<sequence length="737" mass="79407">MAEQRYRIEGMDCADCALKIEKGVRQLDGVERVELNFSTAWLTVEGEVSRQVVQKRVEQLGYRLAEDAADSAARVQTEAFLPGLFRYLLASRETRLALLGGGLIALSFLFSAFGFDGWGVVALQLIALLLAGFPIARSALVNLWINRDFNMNFLMTVAAIGAVVIGEYPEAASLIFLFAVAEALEGYSAERARRSIRLLAELAPRTALRQTENGEERVAVEHLRIGDRVIIPAGERIPTDGVVRSGFGAVDQAPITGESLPVEKAPGDEVFAGSINGGTVLEVEVTRLAADNTLNRIIRMVEEAQASKAPAQRFVDQFAHYYTPAMLVLAILVAFIPPILFGQPLLNLPDGTRGWLYRGLALLVIGCPCALVISTPVTVVSAIAAGAQKGVLFKGGAFLEALSRVRAVAFDKTGTLTRGTPMVTTYRSVDCRDGQDCEKCRDVLALACALERRSQHPLAQAVVQAAALRGLENRYPPADKVSALNGLGLQGQVNGQMATIGSHRLFEIEHPHSDELCRWVESAESLGQTTMLVCDGERVRGYLAVSDSLRPESEQVVNRLKRLGVEPVMLTGDNPAAARSVAGQVGVQQIHAGLMPEDKTRLIQELRSRYRTVAMVGDGINDTPALAAATVGIAMGGAASAQAMETADVVLMSEGLLRLPFAMRLARLAQRIIRQNIAFSLLTKAVFILLALAGWTTMWMAVLADMGVSLLVTFNGMRPLAVRDEYGQTPAHTGGHG</sequence>
<evidence type="ECO:0000256" key="4">
    <source>
        <dbReference type="ARBA" id="ARBA00022723"/>
    </source>
</evidence>
<dbReference type="PROSITE" id="PS00154">
    <property type="entry name" value="ATPASE_E1_E2"/>
    <property type="match status" value="1"/>
</dbReference>
<keyword evidence="10" id="KW-1003">Cell membrane</keyword>
<dbReference type="GO" id="GO:0005524">
    <property type="term" value="F:ATP binding"/>
    <property type="evidence" value="ECO:0007669"/>
    <property type="project" value="UniProtKB-UniRule"/>
</dbReference>
<feature type="transmembrane region" description="Helical" evidence="10">
    <location>
        <begin position="360"/>
        <end position="385"/>
    </location>
</feature>
<dbReference type="Pfam" id="PF00702">
    <property type="entry name" value="Hydrolase"/>
    <property type="match status" value="1"/>
</dbReference>
<proteinExistence type="inferred from homology"/>
<dbReference type="GO" id="GO:0016887">
    <property type="term" value="F:ATP hydrolysis activity"/>
    <property type="evidence" value="ECO:0007669"/>
    <property type="project" value="InterPro"/>
</dbReference>
<dbReference type="SUPFAM" id="SSF81653">
    <property type="entry name" value="Calcium ATPase, transduction domain A"/>
    <property type="match status" value="1"/>
</dbReference>
<dbReference type="SFLD" id="SFLDF00027">
    <property type="entry name" value="p-type_atpase"/>
    <property type="match status" value="1"/>
</dbReference>
<dbReference type="Gene3D" id="3.40.1110.10">
    <property type="entry name" value="Calcium-transporting ATPase, cytoplasmic domain N"/>
    <property type="match status" value="1"/>
</dbReference>
<dbReference type="SUPFAM" id="SSF81660">
    <property type="entry name" value="Metal cation-transporting ATPase, ATP-binding domain N"/>
    <property type="match status" value="1"/>
</dbReference>
<dbReference type="NCBIfam" id="TIGR01512">
    <property type="entry name" value="ATPase-IB2_Cd"/>
    <property type="match status" value="1"/>
</dbReference>
<evidence type="ECO:0000256" key="2">
    <source>
        <dbReference type="ARBA" id="ARBA00006024"/>
    </source>
</evidence>
<dbReference type="PRINTS" id="PR00941">
    <property type="entry name" value="CDATPASE"/>
</dbReference>
<comment type="caution">
    <text evidence="12">The sequence shown here is derived from an EMBL/GenBank/DDBJ whole genome shotgun (WGS) entry which is preliminary data.</text>
</comment>
<dbReference type="InterPro" id="IPR008250">
    <property type="entry name" value="ATPase_P-typ_transduc_dom_A_sf"/>
</dbReference>
<dbReference type="GO" id="GO:0005886">
    <property type="term" value="C:plasma membrane"/>
    <property type="evidence" value="ECO:0007669"/>
    <property type="project" value="UniProtKB-SubCell"/>
</dbReference>
<comment type="subcellular location">
    <subcellularLocation>
        <location evidence="1">Cell membrane</location>
        <topology evidence="1">Multi-pass membrane protein</topology>
    </subcellularLocation>
</comment>
<dbReference type="PANTHER" id="PTHR48085">
    <property type="entry name" value="CADMIUM/ZINC-TRANSPORTING ATPASE HMA2-RELATED"/>
    <property type="match status" value="1"/>
</dbReference>
<dbReference type="OrthoDB" id="135399at2"/>
<dbReference type="InterPro" id="IPR018303">
    <property type="entry name" value="ATPase_P-typ_P_site"/>
</dbReference>
<keyword evidence="6 10" id="KW-0067">ATP-binding</keyword>
<dbReference type="GO" id="GO:0015086">
    <property type="term" value="F:cadmium ion transmembrane transporter activity"/>
    <property type="evidence" value="ECO:0007669"/>
    <property type="project" value="TreeGrafter"/>
</dbReference>
<keyword evidence="13" id="KW-1185">Reference proteome</keyword>
<dbReference type="Gene3D" id="3.40.50.1000">
    <property type="entry name" value="HAD superfamily/HAD-like"/>
    <property type="match status" value="1"/>
</dbReference>
<dbReference type="Proteomes" id="UP000050514">
    <property type="component" value="Unassembled WGS sequence"/>
</dbReference>
<dbReference type="InterPro" id="IPR044492">
    <property type="entry name" value="P_typ_ATPase_HD_dom"/>
</dbReference>
<reference evidence="12 13" key="1">
    <citation type="submission" date="2015-07" db="EMBL/GenBank/DDBJ databases">
        <title>Draft genome of Bellilinea caldifistulae DSM 17877.</title>
        <authorList>
            <person name="Hemp J."/>
            <person name="Ward L.M."/>
            <person name="Pace L.A."/>
            <person name="Fischer W.W."/>
        </authorList>
    </citation>
    <scope>NUCLEOTIDE SEQUENCE [LARGE SCALE GENOMIC DNA]</scope>
    <source>
        <strain evidence="12 13">GOMI-1</strain>
    </source>
</reference>
<dbReference type="InterPro" id="IPR059000">
    <property type="entry name" value="ATPase_P-type_domA"/>
</dbReference>
<dbReference type="Pfam" id="PF00122">
    <property type="entry name" value="E1-E2_ATPase"/>
    <property type="match status" value="1"/>
</dbReference>
<dbReference type="PANTHER" id="PTHR48085:SF5">
    <property type="entry name" value="CADMIUM_ZINC-TRANSPORTING ATPASE HMA4-RELATED"/>
    <property type="match status" value="1"/>
</dbReference>
<evidence type="ECO:0000256" key="10">
    <source>
        <dbReference type="RuleBase" id="RU362081"/>
    </source>
</evidence>
<evidence type="ECO:0000256" key="9">
    <source>
        <dbReference type="ARBA" id="ARBA00023136"/>
    </source>
</evidence>
<keyword evidence="8 10" id="KW-1133">Transmembrane helix</keyword>
<name>A0A0P6X5M2_9CHLR</name>
<organism evidence="12 13">
    <name type="scientific">Bellilinea caldifistulae</name>
    <dbReference type="NCBI Taxonomy" id="360411"/>
    <lineage>
        <taxon>Bacteria</taxon>
        <taxon>Bacillati</taxon>
        <taxon>Chloroflexota</taxon>
        <taxon>Anaerolineae</taxon>
        <taxon>Anaerolineales</taxon>
        <taxon>Anaerolineaceae</taxon>
        <taxon>Bellilinea</taxon>
    </lineage>
</organism>
<dbReference type="InterPro" id="IPR036412">
    <property type="entry name" value="HAD-like_sf"/>
</dbReference>
<dbReference type="InterPro" id="IPR027256">
    <property type="entry name" value="P-typ_ATPase_IB"/>
</dbReference>
<dbReference type="Gene3D" id="2.70.150.10">
    <property type="entry name" value="Calcium-transporting ATPase, cytoplasmic transduction domain A"/>
    <property type="match status" value="1"/>
</dbReference>
<evidence type="ECO:0000313" key="13">
    <source>
        <dbReference type="Proteomes" id="UP000050514"/>
    </source>
</evidence>
<dbReference type="AlphaFoldDB" id="A0A0P6X5M2"/>
<protein>
    <recommendedName>
        <fullName evidence="11">HMA domain-containing protein</fullName>
    </recommendedName>
</protein>
<dbReference type="GO" id="GO:0019829">
    <property type="term" value="F:ATPase-coupled monoatomic cation transmembrane transporter activity"/>
    <property type="evidence" value="ECO:0007669"/>
    <property type="project" value="InterPro"/>
</dbReference>
<keyword evidence="5 10" id="KW-0547">Nucleotide-binding</keyword>
<dbReference type="InterPro" id="IPR006121">
    <property type="entry name" value="HMA_dom"/>
</dbReference>
<dbReference type="Pfam" id="PF00403">
    <property type="entry name" value="HMA"/>
    <property type="match status" value="1"/>
</dbReference>
<evidence type="ECO:0000256" key="3">
    <source>
        <dbReference type="ARBA" id="ARBA00022692"/>
    </source>
</evidence>
<evidence type="ECO:0000256" key="5">
    <source>
        <dbReference type="ARBA" id="ARBA00022741"/>
    </source>
</evidence>
<comment type="similarity">
    <text evidence="2 10">Belongs to the cation transport ATPase (P-type) (TC 3.A.3) family. Type IB subfamily.</text>
</comment>
<dbReference type="InterPro" id="IPR023298">
    <property type="entry name" value="ATPase_P-typ_TM_dom_sf"/>
</dbReference>
<dbReference type="Gene3D" id="3.30.70.100">
    <property type="match status" value="1"/>
</dbReference>
<keyword evidence="7" id="KW-1278">Translocase</keyword>
<dbReference type="PROSITE" id="PS50846">
    <property type="entry name" value="HMA_2"/>
    <property type="match status" value="1"/>
</dbReference>
<gene>
    <name evidence="12" type="ORF">AC812_08830</name>
</gene>
<evidence type="ECO:0000256" key="6">
    <source>
        <dbReference type="ARBA" id="ARBA00022840"/>
    </source>
</evidence>
<dbReference type="GO" id="GO:0046872">
    <property type="term" value="F:metal ion binding"/>
    <property type="evidence" value="ECO:0007669"/>
    <property type="project" value="UniProtKB-KW"/>
</dbReference>
<dbReference type="InterPro" id="IPR023214">
    <property type="entry name" value="HAD_sf"/>
</dbReference>
<dbReference type="SFLD" id="SFLDG00002">
    <property type="entry name" value="C1.7:_P-type_atpase_like"/>
    <property type="match status" value="1"/>
</dbReference>
<dbReference type="InterPro" id="IPR051014">
    <property type="entry name" value="Cation_Transport_ATPase_IB"/>
</dbReference>
<dbReference type="PRINTS" id="PR00119">
    <property type="entry name" value="CATATPASE"/>
</dbReference>
<dbReference type="NCBIfam" id="TIGR01525">
    <property type="entry name" value="ATPase-IB_hvy"/>
    <property type="match status" value="1"/>
</dbReference>
<feature type="transmembrane region" description="Helical" evidence="10">
    <location>
        <begin position="96"/>
        <end position="115"/>
    </location>
</feature>
<dbReference type="SFLD" id="SFLDS00003">
    <property type="entry name" value="Haloacid_Dehalogenase"/>
    <property type="match status" value="1"/>
</dbReference>
<evidence type="ECO:0000313" key="12">
    <source>
        <dbReference type="EMBL" id="KPL75377.1"/>
    </source>
</evidence>
<dbReference type="InterPro" id="IPR036163">
    <property type="entry name" value="HMA_dom_sf"/>
</dbReference>
<dbReference type="EMBL" id="LGHJ01000014">
    <property type="protein sequence ID" value="KPL75377.1"/>
    <property type="molecule type" value="Genomic_DNA"/>
</dbReference>
<dbReference type="STRING" id="360411.AC812_08830"/>
<dbReference type="SUPFAM" id="SSF55008">
    <property type="entry name" value="HMA, heavy metal-associated domain"/>
    <property type="match status" value="1"/>
</dbReference>
<keyword evidence="9 10" id="KW-0472">Membrane</keyword>
<dbReference type="PROSITE" id="PS01229">
    <property type="entry name" value="COF_2"/>
    <property type="match status" value="1"/>
</dbReference>
<dbReference type="PATRIC" id="fig|360411.5.peg.2924"/>
<feature type="transmembrane region" description="Helical" evidence="10">
    <location>
        <begin position="672"/>
        <end position="692"/>
    </location>
</feature>
<evidence type="ECO:0000256" key="1">
    <source>
        <dbReference type="ARBA" id="ARBA00004651"/>
    </source>
</evidence>
<dbReference type="SUPFAM" id="SSF81665">
    <property type="entry name" value="Calcium ATPase, transmembrane domain M"/>
    <property type="match status" value="1"/>
</dbReference>
<evidence type="ECO:0000256" key="8">
    <source>
        <dbReference type="ARBA" id="ARBA00022989"/>
    </source>
</evidence>
<feature type="domain" description="HMA" evidence="11">
    <location>
        <begin position="2"/>
        <end position="65"/>
    </location>
</feature>
<dbReference type="InterPro" id="IPR001757">
    <property type="entry name" value="P_typ_ATPase"/>
</dbReference>
<evidence type="ECO:0000259" key="11">
    <source>
        <dbReference type="PROSITE" id="PS50846"/>
    </source>
</evidence>
<evidence type="ECO:0000256" key="7">
    <source>
        <dbReference type="ARBA" id="ARBA00022967"/>
    </source>
</evidence>
<dbReference type="RefSeq" id="WP_061913992.1">
    <property type="nucleotide sequence ID" value="NZ_DF967971.1"/>
</dbReference>
<keyword evidence="3 10" id="KW-0812">Transmembrane</keyword>
<dbReference type="InterPro" id="IPR023299">
    <property type="entry name" value="ATPase_P-typ_cyto_dom_N"/>
</dbReference>
<dbReference type="NCBIfam" id="TIGR01494">
    <property type="entry name" value="ATPase_P-type"/>
    <property type="match status" value="2"/>
</dbReference>
<keyword evidence="4 10" id="KW-0479">Metal-binding</keyword>
<dbReference type="SUPFAM" id="SSF56784">
    <property type="entry name" value="HAD-like"/>
    <property type="match status" value="1"/>
</dbReference>
<dbReference type="FunFam" id="2.70.150.10:FF:000002">
    <property type="entry name" value="Copper-transporting ATPase 1, putative"/>
    <property type="match status" value="1"/>
</dbReference>
<dbReference type="CDD" id="cd00371">
    <property type="entry name" value="HMA"/>
    <property type="match status" value="1"/>
</dbReference>
<accession>A0A0P6X5M2</accession>
<feature type="transmembrane region" description="Helical" evidence="10">
    <location>
        <begin position="121"/>
        <end position="140"/>
    </location>
</feature>